<name>A0A653D5T3_CALMS</name>
<keyword evidence="1" id="KW-0732">Signal</keyword>
<reference evidence="2 3" key="1">
    <citation type="submission" date="2019-01" db="EMBL/GenBank/DDBJ databases">
        <authorList>
            <person name="Sayadi A."/>
        </authorList>
    </citation>
    <scope>NUCLEOTIDE SEQUENCE [LARGE SCALE GENOMIC DNA]</scope>
</reference>
<gene>
    <name evidence="2" type="ORF">CALMAC_LOCUS14252</name>
</gene>
<evidence type="ECO:0000256" key="1">
    <source>
        <dbReference type="SAM" id="SignalP"/>
    </source>
</evidence>
<sequence>MNSILVLLFVLGTSQCSTLKRDATNNTSIDTPHLGQNEDIIINGKNASVPPFTDVTALYLDCRFCKKLNSSKFPTQDIDTEIMIYTITI</sequence>
<keyword evidence="3" id="KW-1185">Reference proteome</keyword>
<accession>A0A653D5T3</accession>
<evidence type="ECO:0000313" key="3">
    <source>
        <dbReference type="Proteomes" id="UP000410492"/>
    </source>
</evidence>
<feature type="signal peptide" evidence="1">
    <location>
        <begin position="1"/>
        <end position="16"/>
    </location>
</feature>
<evidence type="ECO:0000313" key="2">
    <source>
        <dbReference type="EMBL" id="VEN54911.1"/>
    </source>
</evidence>
<dbReference type="EMBL" id="CAACVG010010065">
    <property type="protein sequence ID" value="VEN54911.1"/>
    <property type="molecule type" value="Genomic_DNA"/>
</dbReference>
<feature type="chain" id="PRO_5024907352" evidence="1">
    <location>
        <begin position="17"/>
        <end position="89"/>
    </location>
</feature>
<dbReference type="AlphaFoldDB" id="A0A653D5T3"/>
<protein>
    <submittedName>
        <fullName evidence="2">Uncharacterized protein</fullName>
    </submittedName>
</protein>
<proteinExistence type="predicted"/>
<dbReference type="Proteomes" id="UP000410492">
    <property type="component" value="Unassembled WGS sequence"/>
</dbReference>
<dbReference type="OrthoDB" id="6746512at2759"/>
<organism evidence="2 3">
    <name type="scientific">Callosobruchus maculatus</name>
    <name type="common">Southern cowpea weevil</name>
    <name type="synonym">Pulse bruchid</name>
    <dbReference type="NCBI Taxonomy" id="64391"/>
    <lineage>
        <taxon>Eukaryota</taxon>
        <taxon>Metazoa</taxon>
        <taxon>Ecdysozoa</taxon>
        <taxon>Arthropoda</taxon>
        <taxon>Hexapoda</taxon>
        <taxon>Insecta</taxon>
        <taxon>Pterygota</taxon>
        <taxon>Neoptera</taxon>
        <taxon>Endopterygota</taxon>
        <taxon>Coleoptera</taxon>
        <taxon>Polyphaga</taxon>
        <taxon>Cucujiformia</taxon>
        <taxon>Chrysomeloidea</taxon>
        <taxon>Chrysomelidae</taxon>
        <taxon>Bruchinae</taxon>
        <taxon>Bruchini</taxon>
        <taxon>Callosobruchus</taxon>
    </lineage>
</organism>